<dbReference type="EMBL" id="SOGQ01000035">
    <property type="protein sequence ID" value="TFD00793.1"/>
    <property type="molecule type" value="Genomic_DNA"/>
</dbReference>
<evidence type="ECO:0000313" key="2">
    <source>
        <dbReference type="EMBL" id="TFD00793.1"/>
    </source>
</evidence>
<accession>A0ABY2J773</accession>
<organism evidence="2 3">
    <name type="scientific">Cryobacterium sinapicolor</name>
    <dbReference type="NCBI Taxonomy" id="1259236"/>
    <lineage>
        <taxon>Bacteria</taxon>
        <taxon>Bacillati</taxon>
        <taxon>Actinomycetota</taxon>
        <taxon>Actinomycetes</taxon>
        <taxon>Micrococcales</taxon>
        <taxon>Microbacteriaceae</taxon>
        <taxon>Cryobacterium</taxon>
    </lineage>
</organism>
<proteinExistence type="predicted"/>
<keyword evidence="1" id="KW-1133">Transmembrane helix</keyword>
<dbReference type="Proteomes" id="UP000297853">
    <property type="component" value="Unassembled WGS sequence"/>
</dbReference>
<sequence>MNALLNSSSHTPVRSVDTAKSQRSASLVAGLALTLMAVLSGFGVFGAIQPSITPGNAEATAAAILGSELMFRLGIASLILVIVLDVIAASALHALFAPVNQSLSRMAAWFRLAYSAVFLVAILQLPIAVSLLAEPVAALRAIEGFYTIWNIGLILFSFHLLLIGYLAFRSGFMAKVFGILLILAGIGYAVDGFGLVIIPDFTAFLGQYLFVGEVVLIFWLLIKGRRLTN</sequence>
<gene>
    <name evidence="2" type="ORF">E3T28_08070</name>
</gene>
<dbReference type="InterPro" id="IPR025495">
    <property type="entry name" value="DUF4386"/>
</dbReference>
<feature type="transmembrane region" description="Helical" evidence="1">
    <location>
        <begin position="69"/>
        <end position="96"/>
    </location>
</feature>
<feature type="transmembrane region" description="Helical" evidence="1">
    <location>
        <begin position="108"/>
        <end position="133"/>
    </location>
</feature>
<feature type="transmembrane region" description="Helical" evidence="1">
    <location>
        <begin position="177"/>
        <end position="198"/>
    </location>
</feature>
<protein>
    <submittedName>
        <fullName evidence="2">DUF4386 domain-containing protein</fullName>
    </submittedName>
</protein>
<feature type="transmembrane region" description="Helical" evidence="1">
    <location>
        <begin position="27"/>
        <end position="49"/>
    </location>
</feature>
<name>A0ABY2J773_9MICO</name>
<evidence type="ECO:0000256" key="1">
    <source>
        <dbReference type="SAM" id="Phobius"/>
    </source>
</evidence>
<keyword evidence="1" id="KW-0812">Transmembrane</keyword>
<comment type="caution">
    <text evidence="2">The sequence shown here is derived from an EMBL/GenBank/DDBJ whole genome shotgun (WGS) entry which is preliminary data.</text>
</comment>
<keyword evidence="1" id="KW-0472">Membrane</keyword>
<dbReference type="Pfam" id="PF14329">
    <property type="entry name" value="DUF4386"/>
    <property type="match status" value="1"/>
</dbReference>
<feature type="transmembrane region" description="Helical" evidence="1">
    <location>
        <begin position="145"/>
        <end position="168"/>
    </location>
</feature>
<evidence type="ECO:0000313" key="3">
    <source>
        <dbReference type="Proteomes" id="UP000297853"/>
    </source>
</evidence>
<reference evidence="2 3" key="1">
    <citation type="submission" date="2019-03" db="EMBL/GenBank/DDBJ databases">
        <title>Genomics of glacier-inhabiting Cryobacterium strains.</title>
        <authorList>
            <person name="Liu Q."/>
            <person name="Xin Y.-H."/>
        </authorList>
    </citation>
    <scope>NUCLEOTIDE SEQUENCE [LARGE SCALE GENOMIC DNA]</scope>
    <source>
        <strain evidence="2 3">TMT1-23-1</strain>
    </source>
</reference>
<keyword evidence="3" id="KW-1185">Reference proteome</keyword>
<feature type="transmembrane region" description="Helical" evidence="1">
    <location>
        <begin position="204"/>
        <end position="222"/>
    </location>
</feature>